<name>A0A9J6B2W1_SOLCO</name>
<dbReference type="AlphaFoldDB" id="A0A9J6B2W1"/>
<reference evidence="1 2" key="1">
    <citation type="submission" date="2020-09" db="EMBL/GenBank/DDBJ databases">
        <title>De no assembly of potato wild relative species, Solanum commersonii.</title>
        <authorList>
            <person name="Cho K."/>
        </authorList>
    </citation>
    <scope>NUCLEOTIDE SEQUENCE [LARGE SCALE GENOMIC DNA]</scope>
    <source>
        <strain evidence="1">LZ3.2</strain>
        <tissue evidence="1">Leaf</tissue>
    </source>
</reference>
<accession>A0A9J6B2W1</accession>
<proteinExistence type="predicted"/>
<dbReference type="EMBL" id="JACXVP010000001">
    <property type="protein sequence ID" value="KAG5630939.1"/>
    <property type="molecule type" value="Genomic_DNA"/>
</dbReference>
<comment type="caution">
    <text evidence="1">The sequence shown here is derived from an EMBL/GenBank/DDBJ whole genome shotgun (WGS) entry which is preliminary data.</text>
</comment>
<keyword evidence="2" id="KW-1185">Reference proteome</keyword>
<organism evidence="1 2">
    <name type="scientific">Solanum commersonii</name>
    <name type="common">Commerson's wild potato</name>
    <name type="synonym">Commerson's nightshade</name>
    <dbReference type="NCBI Taxonomy" id="4109"/>
    <lineage>
        <taxon>Eukaryota</taxon>
        <taxon>Viridiplantae</taxon>
        <taxon>Streptophyta</taxon>
        <taxon>Embryophyta</taxon>
        <taxon>Tracheophyta</taxon>
        <taxon>Spermatophyta</taxon>
        <taxon>Magnoliopsida</taxon>
        <taxon>eudicotyledons</taxon>
        <taxon>Gunneridae</taxon>
        <taxon>Pentapetalae</taxon>
        <taxon>asterids</taxon>
        <taxon>lamiids</taxon>
        <taxon>Solanales</taxon>
        <taxon>Solanaceae</taxon>
        <taxon>Solanoideae</taxon>
        <taxon>Solaneae</taxon>
        <taxon>Solanum</taxon>
    </lineage>
</organism>
<evidence type="ECO:0000313" key="1">
    <source>
        <dbReference type="EMBL" id="KAG5630939.1"/>
    </source>
</evidence>
<evidence type="ECO:0000313" key="2">
    <source>
        <dbReference type="Proteomes" id="UP000824120"/>
    </source>
</evidence>
<protein>
    <submittedName>
        <fullName evidence="1">Uncharacterized protein</fullName>
    </submittedName>
</protein>
<sequence>MKLVFYIIILCFLYLASFILPNNTGITFASFQKFGANDVATISIHEINNLISQNNYLGLYVKFLDFIFKPPFGLEGLLDKKNSEFSAKSMNLSETLADELEQAFDYKEHVALEVNKLRVYPKKNSGNPQFSHKPSMQTYYNS</sequence>
<gene>
    <name evidence="1" type="ORF">H5410_002656</name>
</gene>
<dbReference type="Proteomes" id="UP000824120">
    <property type="component" value="Chromosome 1"/>
</dbReference>